<comment type="caution">
    <text evidence="7">The sequence shown here is derived from an EMBL/GenBank/DDBJ whole genome shotgun (WGS) entry which is preliminary data.</text>
</comment>
<evidence type="ECO:0000313" key="7">
    <source>
        <dbReference type="EMBL" id="GHC40405.1"/>
    </source>
</evidence>
<dbReference type="Proteomes" id="UP000646244">
    <property type="component" value="Unassembled WGS sequence"/>
</dbReference>
<evidence type="ECO:0000256" key="2">
    <source>
        <dbReference type="ARBA" id="ARBA00008814"/>
    </source>
</evidence>
<accession>A0A918TBH7</accession>
<feature type="signal peptide" evidence="5">
    <location>
        <begin position="1"/>
        <end position="26"/>
    </location>
</feature>
<reference evidence="7" key="1">
    <citation type="journal article" date="2014" name="Int. J. Syst. Evol. Microbiol.">
        <title>Complete genome sequence of Corynebacterium casei LMG S-19264T (=DSM 44701T), isolated from a smear-ripened cheese.</title>
        <authorList>
            <consortium name="US DOE Joint Genome Institute (JGI-PGF)"/>
            <person name="Walter F."/>
            <person name="Albersmeier A."/>
            <person name="Kalinowski J."/>
            <person name="Ruckert C."/>
        </authorList>
    </citation>
    <scope>NUCLEOTIDE SEQUENCE</scope>
    <source>
        <strain evidence="7">JCM 4633</strain>
    </source>
</reference>
<keyword evidence="4 5" id="KW-0732">Signal</keyword>
<keyword evidence="3" id="KW-0813">Transport</keyword>
<dbReference type="PROSITE" id="PS50983">
    <property type="entry name" value="FE_B12_PBP"/>
    <property type="match status" value="1"/>
</dbReference>
<protein>
    <submittedName>
        <fullName evidence="7">Iron siderophore-binding protein</fullName>
    </submittedName>
</protein>
<dbReference type="Pfam" id="PF01497">
    <property type="entry name" value="Peripla_BP_2"/>
    <property type="match status" value="1"/>
</dbReference>
<feature type="chain" id="PRO_5037942709" evidence="5">
    <location>
        <begin position="27"/>
        <end position="337"/>
    </location>
</feature>
<dbReference type="EMBL" id="BMVB01000003">
    <property type="protein sequence ID" value="GHC40405.1"/>
    <property type="molecule type" value="Genomic_DNA"/>
</dbReference>
<evidence type="ECO:0000256" key="1">
    <source>
        <dbReference type="ARBA" id="ARBA00004196"/>
    </source>
</evidence>
<dbReference type="AlphaFoldDB" id="A0A918TBH7"/>
<dbReference type="GO" id="GO:1901678">
    <property type="term" value="P:iron coordination entity transport"/>
    <property type="evidence" value="ECO:0007669"/>
    <property type="project" value="UniProtKB-ARBA"/>
</dbReference>
<evidence type="ECO:0000256" key="5">
    <source>
        <dbReference type="SAM" id="SignalP"/>
    </source>
</evidence>
<evidence type="ECO:0000313" key="8">
    <source>
        <dbReference type="Proteomes" id="UP000646244"/>
    </source>
</evidence>
<dbReference type="PROSITE" id="PS51257">
    <property type="entry name" value="PROKAR_LIPOPROTEIN"/>
    <property type="match status" value="1"/>
</dbReference>
<dbReference type="GO" id="GO:0030288">
    <property type="term" value="C:outer membrane-bounded periplasmic space"/>
    <property type="evidence" value="ECO:0007669"/>
    <property type="project" value="TreeGrafter"/>
</dbReference>
<dbReference type="SUPFAM" id="SSF53807">
    <property type="entry name" value="Helical backbone' metal receptor"/>
    <property type="match status" value="1"/>
</dbReference>
<evidence type="ECO:0000259" key="6">
    <source>
        <dbReference type="PROSITE" id="PS50983"/>
    </source>
</evidence>
<dbReference type="CDD" id="cd01146">
    <property type="entry name" value="FhuD"/>
    <property type="match status" value="1"/>
</dbReference>
<sequence length="337" mass="36178">MRAKWLSRFSRTVGAVAVTAGLLATAACGGGSDKDTDDKGDKSSSAVGAAFPRTIDHAMGKTELKKAPKRVVALDMTFVDATLALQSEVVGYTTFASPDEKLPAYFGDDAAKYGGKAKPVGMLEEPSLEKIQALKPDLILSAKVRHEKLYKQLSGIAPTVFTEDTGATWKDNLKLVGKALGKEQLADEKVAAFDKRAKAVGEAVRKKKGSNPSVSVVRFVDGPTRLYKEDTYIGVIVKDLGFGKPEDAKGTGFNADISEEQIKKVDADDIFVTAYPDPQGASKKSQEKFQANPLWKQLKGQVHEANDITWMLAVGLYGANSVLDDVAKTYDVDAARA</sequence>
<dbReference type="RefSeq" id="WP_190108680.1">
    <property type="nucleotide sequence ID" value="NZ_BMVB01000003.1"/>
</dbReference>
<comment type="subcellular location">
    <subcellularLocation>
        <location evidence="1">Cell envelope</location>
    </subcellularLocation>
</comment>
<proteinExistence type="inferred from homology"/>
<evidence type="ECO:0000256" key="4">
    <source>
        <dbReference type="ARBA" id="ARBA00022729"/>
    </source>
</evidence>
<name>A0A918TBH7_STRCJ</name>
<dbReference type="PANTHER" id="PTHR30532:SF21">
    <property type="entry name" value="SIDEROPHORE-BINDING LIPOPROTEIN YFIY-RELATED"/>
    <property type="match status" value="1"/>
</dbReference>
<organism evidence="7 8">
    <name type="scientific">Streptomyces cinnamoneus</name>
    <name type="common">Streptoverticillium cinnamoneum</name>
    <dbReference type="NCBI Taxonomy" id="53446"/>
    <lineage>
        <taxon>Bacteria</taxon>
        <taxon>Bacillati</taxon>
        <taxon>Actinomycetota</taxon>
        <taxon>Actinomycetes</taxon>
        <taxon>Kitasatosporales</taxon>
        <taxon>Streptomycetaceae</taxon>
        <taxon>Streptomyces</taxon>
        <taxon>Streptomyces cinnamoneus group</taxon>
    </lineage>
</organism>
<comment type="similarity">
    <text evidence="2">Belongs to the bacterial solute-binding protein 8 family.</text>
</comment>
<feature type="domain" description="Fe/B12 periplasmic-binding" evidence="6">
    <location>
        <begin position="70"/>
        <end position="334"/>
    </location>
</feature>
<dbReference type="PANTHER" id="PTHR30532">
    <property type="entry name" value="IRON III DICITRATE-BINDING PERIPLASMIC PROTEIN"/>
    <property type="match status" value="1"/>
</dbReference>
<dbReference type="InterPro" id="IPR002491">
    <property type="entry name" value="ABC_transptr_periplasmic_BD"/>
</dbReference>
<dbReference type="Gene3D" id="3.40.50.1980">
    <property type="entry name" value="Nitrogenase molybdenum iron protein domain"/>
    <property type="match status" value="2"/>
</dbReference>
<evidence type="ECO:0000256" key="3">
    <source>
        <dbReference type="ARBA" id="ARBA00022448"/>
    </source>
</evidence>
<dbReference type="InterPro" id="IPR051313">
    <property type="entry name" value="Bact_iron-sidero_bind"/>
</dbReference>
<reference evidence="7" key="2">
    <citation type="submission" date="2020-09" db="EMBL/GenBank/DDBJ databases">
        <authorList>
            <person name="Sun Q."/>
            <person name="Ohkuma M."/>
        </authorList>
    </citation>
    <scope>NUCLEOTIDE SEQUENCE</scope>
    <source>
        <strain evidence="7">JCM 4633</strain>
    </source>
</reference>
<gene>
    <name evidence="7" type="ORF">GCM10010507_13260</name>
</gene>